<accession>A0A9W7IH01</accession>
<keyword evidence="6" id="KW-0833">Ubl conjugation pathway</keyword>
<dbReference type="OrthoDB" id="8062037at2759"/>
<dbReference type="PANTHER" id="PTHR22937:SF174">
    <property type="entry name" value="RING-TYPE E3 UBIQUITIN TRANSFERASE"/>
    <property type="match status" value="1"/>
</dbReference>
<comment type="catalytic activity">
    <reaction evidence="1">
        <text>S-ubiquitinyl-[E2 ubiquitin-conjugating enzyme]-L-cysteine + [acceptor protein]-L-lysine = [E2 ubiquitin-conjugating enzyme]-L-cysteine + N(6)-ubiquitinyl-[acceptor protein]-L-lysine.</text>
        <dbReference type="EC" id="2.3.2.27"/>
    </reaction>
</comment>
<dbReference type="SMART" id="SM00184">
    <property type="entry name" value="RING"/>
    <property type="match status" value="1"/>
</dbReference>
<keyword evidence="3" id="KW-0808">Transferase</keyword>
<keyword evidence="7" id="KW-0862">Zinc</keyword>
<dbReference type="PANTHER" id="PTHR22937">
    <property type="entry name" value="E3 UBIQUITIN-PROTEIN LIGASE RNF165"/>
    <property type="match status" value="1"/>
</dbReference>
<proteinExistence type="predicted"/>
<evidence type="ECO:0000256" key="5">
    <source>
        <dbReference type="ARBA" id="ARBA00022771"/>
    </source>
</evidence>
<dbReference type="Pfam" id="PF13639">
    <property type="entry name" value="zf-RING_2"/>
    <property type="match status" value="1"/>
</dbReference>
<dbReference type="AlphaFoldDB" id="A0A9W7IH01"/>
<dbReference type="InterPro" id="IPR001841">
    <property type="entry name" value="Znf_RING"/>
</dbReference>
<dbReference type="FunFam" id="3.30.40.10:FF:000538">
    <property type="entry name" value="E3 ubiquitin-protein ligase MBR2 isoform A"/>
    <property type="match status" value="1"/>
</dbReference>
<dbReference type="EC" id="2.3.2.27" evidence="2"/>
<keyword evidence="4" id="KW-0479">Metal-binding</keyword>
<reference evidence="11" key="1">
    <citation type="submission" date="2023-05" db="EMBL/GenBank/DDBJ databases">
        <title>Genome and transcriptome analyses reveal genes involved in the formation of fine ridges on petal epidermal cells in Hibiscus trionum.</title>
        <authorList>
            <person name="Koshimizu S."/>
            <person name="Masuda S."/>
            <person name="Ishii T."/>
            <person name="Shirasu K."/>
            <person name="Hoshino A."/>
            <person name="Arita M."/>
        </authorList>
    </citation>
    <scope>NUCLEOTIDE SEQUENCE</scope>
    <source>
        <strain evidence="11">Hamamatsu line</strain>
    </source>
</reference>
<name>A0A9W7IH01_HIBTR</name>
<dbReference type="Proteomes" id="UP001165190">
    <property type="component" value="Unassembled WGS sequence"/>
</dbReference>
<dbReference type="InterPro" id="IPR013083">
    <property type="entry name" value="Znf_RING/FYVE/PHD"/>
</dbReference>
<feature type="domain" description="RING-type" evidence="10">
    <location>
        <begin position="140"/>
        <end position="182"/>
    </location>
</feature>
<evidence type="ECO:0000256" key="4">
    <source>
        <dbReference type="ARBA" id="ARBA00022723"/>
    </source>
</evidence>
<evidence type="ECO:0000259" key="10">
    <source>
        <dbReference type="PROSITE" id="PS50089"/>
    </source>
</evidence>
<protein>
    <recommendedName>
        <fullName evidence="2">RING-type E3 ubiquitin transferase</fullName>
        <ecNumber evidence="2">2.3.2.27</ecNumber>
    </recommendedName>
</protein>
<evidence type="ECO:0000256" key="1">
    <source>
        <dbReference type="ARBA" id="ARBA00000900"/>
    </source>
</evidence>
<organism evidence="11 12">
    <name type="scientific">Hibiscus trionum</name>
    <name type="common">Flower of an hour</name>
    <dbReference type="NCBI Taxonomy" id="183268"/>
    <lineage>
        <taxon>Eukaryota</taxon>
        <taxon>Viridiplantae</taxon>
        <taxon>Streptophyta</taxon>
        <taxon>Embryophyta</taxon>
        <taxon>Tracheophyta</taxon>
        <taxon>Spermatophyta</taxon>
        <taxon>Magnoliopsida</taxon>
        <taxon>eudicotyledons</taxon>
        <taxon>Gunneridae</taxon>
        <taxon>Pentapetalae</taxon>
        <taxon>rosids</taxon>
        <taxon>malvids</taxon>
        <taxon>Malvales</taxon>
        <taxon>Malvaceae</taxon>
        <taxon>Malvoideae</taxon>
        <taxon>Hibiscus</taxon>
    </lineage>
</organism>
<feature type="region of interest" description="Disordered" evidence="9">
    <location>
        <begin position="1"/>
        <end position="21"/>
    </location>
</feature>
<evidence type="ECO:0000313" key="12">
    <source>
        <dbReference type="Proteomes" id="UP001165190"/>
    </source>
</evidence>
<dbReference type="GO" id="GO:0061630">
    <property type="term" value="F:ubiquitin protein ligase activity"/>
    <property type="evidence" value="ECO:0007669"/>
    <property type="project" value="UniProtKB-EC"/>
</dbReference>
<dbReference type="GO" id="GO:0008270">
    <property type="term" value="F:zinc ion binding"/>
    <property type="evidence" value="ECO:0007669"/>
    <property type="project" value="UniProtKB-KW"/>
</dbReference>
<evidence type="ECO:0000256" key="9">
    <source>
        <dbReference type="SAM" id="MobiDB-lite"/>
    </source>
</evidence>
<evidence type="ECO:0000256" key="2">
    <source>
        <dbReference type="ARBA" id="ARBA00012483"/>
    </source>
</evidence>
<keyword evidence="12" id="KW-1185">Reference proteome</keyword>
<dbReference type="EMBL" id="BSYR01000028">
    <property type="protein sequence ID" value="GMI96569.1"/>
    <property type="molecule type" value="Genomic_DNA"/>
</dbReference>
<keyword evidence="5 8" id="KW-0863">Zinc-finger</keyword>
<evidence type="ECO:0000313" key="11">
    <source>
        <dbReference type="EMBL" id="GMI96569.1"/>
    </source>
</evidence>
<evidence type="ECO:0000256" key="8">
    <source>
        <dbReference type="PROSITE-ProRule" id="PRU00175"/>
    </source>
</evidence>
<sequence>MRLGHATPSEEGMQVVSESYSSRHPRSLSAVTWRNNERNVRSRISNDRYRSLADDAAFHGRFSSEGFLIVDRCAFYGSRNMFYEHRDMRLDIDSMTYEELLALGERIGSVNTGLSEYSISKSLAETIYHSSDQFQDESSCVICLEEYKDMDEVGALKTCGHKYHSPCIRKWLLMKNTCPICKSSVLTDDTS</sequence>
<dbReference type="PROSITE" id="PS50089">
    <property type="entry name" value="ZF_RING_2"/>
    <property type="match status" value="1"/>
</dbReference>
<dbReference type="CDD" id="cd16469">
    <property type="entry name" value="RING-H2_RNF24-like"/>
    <property type="match status" value="1"/>
</dbReference>
<dbReference type="SUPFAM" id="SSF57850">
    <property type="entry name" value="RING/U-box"/>
    <property type="match status" value="1"/>
</dbReference>
<dbReference type="Gene3D" id="3.30.40.10">
    <property type="entry name" value="Zinc/RING finger domain, C3HC4 (zinc finger)"/>
    <property type="match status" value="1"/>
</dbReference>
<evidence type="ECO:0000256" key="7">
    <source>
        <dbReference type="ARBA" id="ARBA00022833"/>
    </source>
</evidence>
<comment type="caution">
    <text evidence="11">The sequence shown here is derived from an EMBL/GenBank/DDBJ whole genome shotgun (WGS) entry which is preliminary data.</text>
</comment>
<gene>
    <name evidence="11" type="ORF">HRI_003326200</name>
</gene>
<dbReference type="InterPro" id="IPR045191">
    <property type="entry name" value="MBR1/2-like"/>
</dbReference>
<evidence type="ECO:0000256" key="3">
    <source>
        <dbReference type="ARBA" id="ARBA00022679"/>
    </source>
</evidence>
<evidence type="ECO:0000256" key="6">
    <source>
        <dbReference type="ARBA" id="ARBA00022786"/>
    </source>
</evidence>